<sequence>MAKVVCQECKKEIAGGAKIEEFDPIEPTTIHVFCSESCRDKCEFIT</sequence>
<gene>
    <name evidence="1" type="ORF">S12H4_42308</name>
</gene>
<accession>X1U743</accession>
<dbReference type="AlphaFoldDB" id="X1U743"/>
<evidence type="ECO:0000313" key="1">
    <source>
        <dbReference type="EMBL" id="GAJ13373.1"/>
    </source>
</evidence>
<name>X1U743_9ZZZZ</name>
<reference evidence="1" key="1">
    <citation type="journal article" date="2014" name="Front. Microbiol.">
        <title>High frequency of phylogenetically diverse reductive dehalogenase-homologous genes in deep subseafloor sedimentary metagenomes.</title>
        <authorList>
            <person name="Kawai M."/>
            <person name="Futagami T."/>
            <person name="Toyoda A."/>
            <person name="Takaki Y."/>
            <person name="Nishi S."/>
            <person name="Hori S."/>
            <person name="Arai W."/>
            <person name="Tsubouchi T."/>
            <person name="Morono Y."/>
            <person name="Uchiyama I."/>
            <person name="Ito T."/>
            <person name="Fujiyama A."/>
            <person name="Inagaki F."/>
            <person name="Takami H."/>
        </authorList>
    </citation>
    <scope>NUCLEOTIDE SEQUENCE</scope>
    <source>
        <strain evidence="1">Expedition CK06-06</strain>
    </source>
</reference>
<protein>
    <submittedName>
        <fullName evidence="1">Uncharacterized protein</fullName>
    </submittedName>
</protein>
<comment type="caution">
    <text evidence="1">The sequence shown here is derived from an EMBL/GenBank/DDBJ whole genome shotgun (WGS) entry which is preliminary data.</text>
</comment>
<dbReference type="EMBL" id="BARW01025871">
    <property type="protein sequence ID" value="GAJ13373.1"/>
    <property type="molecule type" value="Genomic_DNA"/>
</dbReference>
<organism evidence="1">
    <name type="scientific">marine sediment metagenome</name>
    <dbReference type="NCBI Taxonomy" id="412755"/>
    <lineage>
        <taxon>unclassified sequences</taxon>
        <taxon>metagenomes</taxon>
        <taxon>ecological metagenomes</taxon>
    </lineage>
</organism>
<proteinExistence type="predicted"/>